<evidence type="ECO:0000313" key="3">
    <source>
        <dbReference type="Proteomes" id="UP000799118"/>
    </source>
</evidence>
<reference evidence="2" key="1">
    <citation type="journal article" date="2019" name="Environ. Microbiol.">
        <title>Fungal ecological strategies reflected in gene transcription - a case study of two litter decomposers.</title>
        <authorList>
            <person name="Barbi F."/>
            <person name="Kohler A."/>
            <person name="Barry K."/>
            <person name="Baskaran P."/>
            <person name="Daum C."/>
            <person name="Fauchery L."/>
            <person name="Ihrmark K."/>
            <person name="Kuo A."/>
            <person name="LaButti K."/>
            <person name="Lipzen A."/>
            <person name="Morin E."/>
            <person name="Grigoriev I.V."/>
            <person name="Henrissat B."/>
            <person name="Lindahl B."/>
            <person name="Martin F."/>
        </authorList>
    </citation>
    <scope>NUCLEOTIDE SEQUENCE</scope>
    <source>
        <strain evidence="2">JB14</strain>
    </source>
</reference>
<feature type="transmembrane region" description="Helical" evidence="1">
    <location>
        <begin position="195"/>
        <end position="215"/>
    </location>
</feature>
<proteinExistence type="predicted"/>
<keyword evidence="1" id="KW-0472">Membrane</keyword>
<gene>
    <name evidence="2" type="ORF">BT96DRAFT_1040257</name>
</gene>
<dbReference type="Proteomes" id="UP000799118">
    <property type="component" value="Unassembled WGS sequence"/>
</dbReference>
<evidence type="ECO:0000313" key="2">
    <source>
        <dbReference type="EMBL" id="KAE9383117.1"/>
    </source>
</evidence>
<dbReference type="EMBL" id="ML770698">
    <property type="protein sequence ID" value="KAE9383117.1"/>
    <property type="molecule type" value="Genomic_DNA"/>
</dbReference>
<evidence type="ECO:0000256" key="1">
    <source>
        <dbReference type="SAM" id="Phobius"/>
    </source>
</evidence>
<keyword evidence="1" id="KW-0812">Transmembrane</keyword>
<keyword evidence="1" id="KW-1133">Transmembrane helix</keyword>
<dbReference type="AlphaFoldDB" id="A0A6A4GCC3"/>
<feature type="transmembrane region" description="Helical" evidence="1">
    <location>
        <begin position="152"/>
        <end position="175"/>
    </location>
</feature>
<dbReference type="OrthoDB" id="3029622at2759"/>
<accession>A0A6A4GCC3</accession>
<feature type="transmembrane region" description="Helical" evidence="1">
    <location>
        <begin position="73"/>
        <end position="93"/>
    </location>
</feature>
<name>A0A6A4GCC3_9AGAR</name>
<feature type="transmembrane region" description="Helical" evidence="1">
    <location>
        <begin position="113"/>
        <end position="131"/>
    </location>
</feature>
<protein>
    <submittedName>
        <fullName evidence="2">Uncharacterized protein</fullName>
    </submittedName>
</protein>
<keyword evidence="3" id="KW-1185">Reference proteome</keyword>
<sequence>MTALNNCADIAGCLLSIKSGLVVLLPEGIMAQEMAANLEIAVTNILEGWSGNVLIADMAIVWRAWALWTENRLIKWTLLITLLVDIGISIADAIVDTKEYLKFNVDNIVALDWVNTVLNLAVNIVATLLIAHRAWTHHQLTHAILRNKKTQVEVILLFMVESGAIFGVVQVSNIIIQAFDIHAAPVSSLENANNFLSLLFVYSSALNPVALVILFRTGNTYEQSFHLEDIPTLEINSVPNDN</sequence>
<organism evidence="2 3">
    <name type="scientific">Gymnopus androsaceus JB14</name>
    <dbReference type="NCBI Taxonomy" id="1447944"/>
    <lineage>
        <taxon>Eukaryota</taxon>
        <taxon>Fungi</taxon>
        <taxon>Dikarya</taxon>
        <taxon>Basidiomycota</taxon>
        <taxon>Agaricomycotina</taxon>
        <taxon>Agaricomycetes</taxon>
        <taxon>Agaricomycetidae</taxon>
        <taxon>Agaricales</taxon>
        <taxon>Marasmiineae</taxon>
        <taxon>Omphalotaceae</taxon>
        <taxon>Gymnopus</taxon>
    </lineage>
</organism>